<gene>
    <name evidence="1" type="ORF">CWATWH8502_2865</name>
</gene>
<accession>T2I9H8</accession>
<organism evidence="1 2">
    <name type="scientific">Crocosphaera watsonii WH 8502</name>
    <dbReference type="NCBI Taxonomy" id="423474"/>
    <lineage>
        <taxon>Bacteria</taxon>
        <taxon>Bacillati</taxon>
        <taxon>Cyanobacteriota</taxon>
        <taxon>Cyanophyceae</taxon>
        <taxon>Oscillatoriophycideae</taxon>
        <taxon>Chroococcales</taxon>
        <taxon>Aphanothecaceae</taxon>
        <taxon>Crocosphaera</taxon>
    </lineage>
</organism>
<proteinExistence type="predicted"/>
<evidence type="ECO:0000313" key="1">
    <source>
        <dbReference type="EMBL" id="CCQ48870.1"/>
    </source>
</evidence>
<dbReference type="Proteomes" id="UP000018348">
    <property type="component" value="Unassembled WGS sequence"/>
</dbReference>
<evidence type="ECO:0000313" key="2">
    <source>
        <dbReference type="Proteomes" id="UP000018348"/>
    </source>
</evidence>
<dbReference type="EMBL" id="CAQK01000030">
    <property type="protein sequence ID" value="CCQ48870.1"/>
    <property type="molecule type" value="Genomic_DNA"/>
</dbReference>
<dbReference type="AlphaFoldDB" id="T2I9H8"/>
<protein>
    <submittedName>
        <fullName evidence="1">Uncharacterized protein</fullName>
    </submittedName>
</protein>
<reference evidence="1 2" key="1">
    <citation type="submission" date="2013-01" db="EMBL/GenBank/DDBJ databases">
        <authorList>
            <person name="Bench S."/>
        </authorList>
    </citation>
    <scope>NUCLEOTIDE SEQUENCE [LARGE SCALE GENOMIC DNA]</scope>
    <source>
        <strain evidence="1 2">WH 8502</strain>
    </source>
</reference>
<name>T2I9H8_CROWT</name>
<sequence length="61" mass="6772">MKEGFSRGDRSINCQKLEGLLRINNNDNHSCRVCGGEEGYTVLPPTGLMLKINPLGNISFY</sequence>
<comment type="caution">
    <text evidence="1">The sequence shown here is derived from an EMBL/GenBank/DDBJ whole genome shotgun (WGS) entry which is preliminary data.</text>
</comment>
<reference evidence="1 2" key="2">
    <citation type="submission" date="2013-09" db="EMBL/GenBank/DDBJ databases">
        <title>Whole genome comparison of six Crocosphaera watsonii strains with differing phenotypes.</title>
        <authorList>
            <person name="Bench S.R."/>
            <person name="Heller P."/>
            <person name="Frank I."/>
            <person name="Arciniega M."/>
            <person name="Shilova I.N."/>
            <person name="Zehr J.P."/>
        </authorList>
    </citation>
    <scope>NUCLEOTIDE SEQUENCE [LARGE SCALE GENOMIC DNA]</scope>
    <source>
        <strain evidence="1 2">WH 8502</strain>
    </source>
</reference>